<dbReference type="PROSITE" id="PS50157">
    <property type="entry name" value="ZINC_FINGER_C2H2_2"/>
    <property type="match status" value="2"/>
</dbReference>
<sequence length="317" mass="35431">MNFPLSRQSSERRTTYTDKSESPNIGMCTINYKSNLPLQVQTAEHLTPSINNQLYGQNSYKNEQECYNNAKINLPPISSLLPNFESGSRANADTRLQLPPQQVYHGMNIVPMVNEVYTPISMNVTPDQYPIYFSDNQQQIPHNQPAHITSSAPLMMPVIVPTLYKPMGPYEKEPITVAPEPNFAALSMVAPSNTTIDVCQSRPKSVPPKYSIIPGIHEDGNSRTKSEPGTSSNSSAAFSDWKNGSRITSAKLRKQCPVCGKICSRPSTLKTHYLIHTGDTPFKCTWEGCSKSFNVKSNMLRHLKSHERKRNKVLNTT</sequence>
<dbReference type="FunFam" id="3.30.160.60:FF:002345">
    <property type="entry name" value="YPR013C-like protein"/>
    <property type="match status" value="1"/>
</dbReference>
<feature type="compositionally biased region" description="Basic and acidic residues" evidence="10">
    <location>
        <begin position="216"/>
        <end position="226"/>
    </location>
</feature>
<keyword evidence="3" id="KW-0677">Repeat</keyword>
<evidence type="ECO:0000256" key="4">
    <source>
        <dbReference type="ARBA" id="ARBA00022771"/>
    </source>
</evidence>
<name>A0A6C1EGA0_SACPS</name>
<dbReference type="OrthoDB" id="6077919at2759"/>
<keyword evidence="4 9" id="KW-0863">Zinc-finger</keyword>
<evidence type="ECO:0000256" key="1">
    <source>
        <dbReference type="ARBA" id="ARBA00004123"/>
    </source>
</evidence>
<dbReference type="GO" id="GO:0005634">
    <property type="term" value="C:nucleus"/>
    <property type="evidence" value="ECO:0007669"/>
    <property type="project" value="UniProtKB-SubCell"/>
</dbReference>
<gene>
    <name evidence="12" type="primary">CMR3_2</name>
    <name evidence="12" type="ORF">GRS66_011154</name>
</gene>
<keyword evidence="13" id="KW-1185">Reference proteome</keyword>
<dbReference type="InterPro" id="IPR036236">
    <property type="entry name" value="Znf_C2H2_sf"/>
</dbReference>
<dbReference type="AlphaFoldDB" id="A0A6C1EGA0"/>
<keyword evidence="7" id="KW-0804">Transcription</keyword>
<evidence type="ECO:0000259" key="11">
    <source>
        <dbReference type="PROSITE" id="PS50157"/>
    </source>
</evidence>
<dbReference type="GO" id="GO:0000978">
    <property type="term" value="F:RNA polymerase II cis-regulatory region sequence-specific DNA binding"/>
    <property type="evidence" value="ECO:0007669"/>
    <property type="project" value="TreeGrafter"/>
</dbReference>
<comment type="subcellular location">
    <subcellularLocation>
        <location evidence="1">Nucleus</location>
    </subcellularLocation>
</comment>
<dbReference type="PANTHER" id="PTHR23235:SF132">
    <property type="entry name" value="KRUEPPEL-LIKE FACTOR 9"/>
    <property type="match status" value="1"/>
</dbReference>
<keyword evidence="6" id="KW-0805">Transcription regulation</keyword>
<feature type="domain" description="C2H2-type" evidence="11">
    <location>
        <begin position="254"/>
        <end position="281"/>
    </location>
</feature>
<feature type="compositionally biased region" description="Basic and acidic residues" evidence="10">
    <location>
        <begin position="9"/>
        <end position="21"/>
    </location>
</feature>
<feature type="domain" description="C2H2-type" evidence="11">
    <location>
        <begin position="282"/>
        <end position="311"/>
    </location>
</feature>
<evidence type="ECO:0000313" key="12">
    <source>
        <dbReference type="EMBL" id="QID88438.1"/>
    </source>
</evidence>
<dbReference type="Pfam" id="PF00096">
    <property type="entry name" value="zf-C2H2"/>
    <property type="match status" value="2"/>
</dbReference>
<dbReference type="SUPFAM" id="SSF57667">
    <property type="entry name" value="beta-beta-alpha zinc fingers"/>
    <property type="match status" value="1"/>
</dbReference>
<dbReference type="FunFam" id="3.30.160.60:FF:000594">
    <property type="entry name" value="Transcription factor HIVEP2"/>
    <property type="match status" value="1"/>
</dbReference>
<evidence type="ECO:0000256" key="5">
    <source>
        <dbReference type="ARBA" id="ARBA00022833"/>
    </source>
</evidence>
<evidence type="ECO:0000313" key="13">
    <source>
        <dbReference type="Proteomes" id="UP000501346"/>
    </source>
</evidence>
<feature type="region of interest" description="Disordered" evidence="10">
    <location>
        <begin position="1"/>
        <end position="23"/>
    </location>
</feature>
<dbReference type="Proteomes" id="UP000501346">
    <property type="component" value="Chromosome SeXVI"/>
</dbReference>
<dbReference type="Gene3D" id="3.30.160.60">
    <property type="entry name" value="Classic Zinc Finger"/>
    <property type="match status" value="2"/>
</dbReference>
<dbReference type="EMBL" id="CP049013">
    <property type="protein sequence ID" value="QID88438.1"/>
    <property type="molecule type" value="Genomic_DNA"/>
</dbReference>
<proteinExistence type="predicted"/>
<evidence type="ECO:0000256" key="8">
    <source>
        <dbReference type="ARBA" id="ARBA00023242"/>
    </source>
</evidence>
<organism evidence="12 13">
    <name type="scientific">Saccharomyces pastorianus</name>
    <name type="common">Lager yeast</name>
    <name type="synonym">Saccharomyces cerevisiae x Saccharomyces eubayanus</name>
    <dbReference type="NCBI Taxonomy" id="27292"/>
    <lineage>
        <taxon>Eukaryota</taxon>
        <taxon>Fungi</taxon>
        <taxon>Dikarya</taxon>
        <taxon>Ascomycota</taxon>
        <taxon>Saccharomycotina</taxon>
        <taxon>Saccharomycetes</taxon>
        <taxon>Saccharomycetales</taxon>
        <taxon>Saccharomycetaceae</taxon>
        <taxon>Saccharomyces</taxon>
    </lineage>
</organism>
<feature type="compositionally biased region" description="Polar residues" evidence="10">
    <location>
        <begin position="227"/>
        <end position="237"/>
    </location>
</feature>
<evidence type="ECO:0000256" key="3">
    <source>
        <dbReference type="ARBA" id="ARBA00022737"/>
    </source>
</evidence>
<keyword evidence="2" id="KW-0479">Metal-binding</keyword>
<keyword evidence="5" id="KW-0862">Zinc</keyword>
<evidence type="ECO:0000256" key="6">
    <source>
        <dbReference type="ARBA" id="ARBA00023015"/>
    </source>
</evidence>
<dbReference type="PROSITE" id="PS00028">
    <property type="entry name" value="ZINC_FINGER_C2H2_1"/>
    <property type="match status" value="2"/>
</dbReference>
<dbReference type="SMART" id="SM00355">
    <property type="entry name" value="ZnF_C2H2"/>
    <property type="match status" value="2"/>
</dbReference>
<feature type="region of interest" description="Disordered" evidence="10">
    <location>
        <begin position="212"/>
        <end position="240"/>
    </location>
</feature>
<evidence type="ECO:0000256" key="9">
    <source>
        <dbReference type="PROSITE-ProRule" id="PRU00042"/>
    </source>
</evidence>
<dbReference type="PANTHER" id="PTHR23235">
    <property type="entry name" value="KRUEPPEL-LIKE TRANSCRIPTION FACTOR"/>
    <property type="match status" value="1"/>
</dbReference>
<protein>
    <submittedName>
        <fullName evidence="12">Zinc finger protein</fullName>
    </submittedName>
</protein>
<evidence type="ECO:0000256" key="7">
    <source>
        <dbReference type="ARBA" id="ARBA00023163"/>
    </source>
</evidence>
<dbReference type="GO" id="GO:0000981">
    <property type="term" value="F:DNA-binding transcription factor activity, RNA polymerase II-specific"/>
    <property type="evidence" value="ECO:0007669"/>
    <property type="project" value="TreeGrafter"/>
</dbReference>
<reference evidence="12 13" key="1">
    <citation type="journal article" date="2019" name="BMC Genomics">
        <title>Chromosome level assembly and comparative genome analysis confirm lager-brewing yeasts originated from a single hybridization.</title>
        <authorList>
            <person name="Salazar A.N."/>
            <person name="Gorter de Vries A.R."/>
            <person name="van den Broek M."/>
            <person name="Brouwers N."/>
            <person name="de la Torre Cortes P."/>
            <person name="Kuijpers N.G.A."/>
            <person name="Daran J.G."/>
            <person name="Abeel T."/>
        </authorList>
    </citation>
    <scope>NUCLEOTIDE SEQUENCE [LARGE SCALE GENOMIC DNA]</scope>
    <source>
        <strain evidence="12 13">CBS 1483</strain>
    </source>
</reference>
<accession>A0A6C1EGA0</accession>
<dbReference type="GO" id="GO:0008270">
    <property type="term" value="F:zinc ion binding"/>
    <property type="evidence" value="ECO:0007669"/>
    <property type="project" value="UniProtKB-KW"/>
</dbReference>
<evidence type="ECO:0000256" key="10">
    <source>
        <dbReference type="SAM" id="MobiDB-lite"/>
    </source>
</evidence>
<dbReference type="InterPro" id="IPR013087">
    <property type="entry name" value="Znf_C2H2_type"/>
</dbReference>
<keyword evidence="8" id="KW-0539">Nucleus</keyword>
<evidence type="ECO:0000256" key="2">
    <source>
        <dbReference type="ARBA" id="ARBA00022723"/>
    </source>
</evidence>